<feature type="compositionally biased region" description="Low complexity" evidence="1">
    <location>
        <begin position="1"/>
        <end position="13"/>
    </location>
</feature>
<gene>
    <name evidence="3" type="ORF">RND81_03G197200</name>
</gene>
<comment type="caution">
    <text evidence="3">The sequence shown here is derived from an EMBL/GenBank/DDBJ whole genome shotgun (WGS) entry which is preliminary data.</text>
</comment>
<dbReference type="SMART" id="SM01227">
    <property type="entry name" value="GCK"/>
    <property type="match status" value="1"/>
</dbReference>
<dbReference type="InterPro" id="IPR012891">
    <property type="entry name" value="GCK_dom"/>
</dbReference>
<evidence type="ECO:0000313" key="4">
    <source>
        <dbReference type="Proteomes" id="UP001443914"/>
    </source>
</evidence>
<organism evidence="3 4">
    <name type="scientific">Saponaria officinalis</name>
    <name type="common">Common soapwort</name>
    <name type="synonym">Lychnis saponaria</name>
    <dbReference type="NCBI Taxonomy" id="3572"/>
    <lineage>
        <taxon>Eukaryota</taxon>
        <taxon>Viridiplantae</taxon>
        <taxon>Streptophyta</taxon>
        <taxon>Embryophyta</taxon>
        <taxon>Tracheophyta</taxon>
        <taxon>Spermatophyta</taxon>
        <taxon>Magnoliopsida</taxon>
        <taxon>eudicotyledons</taxon>
        <taxon>Gunneridae</taxon>
        <taxon>Pentapetalae</taxon>
        <taxon>Caryophyllales</taxon>
        <taxon>Caryophyllaceae</taxon>
        <taxon>Caryophylleae</taxon>
        <taxon>Saponaria</taxon>
    </lineage>
</organism>
<feature type="compositionally biased region" description="Polar residues" evidence="1">
    <location>
        <begin position="16"/>
        <end position="49"/>
    </location>
</feature>
<proteinExistence type="predicted"/>
<dbReference type="PANTHER" id="PTHR34357">
    <property type="entry name" value="F7A19.14 PROTEIN-RELATED"/>
    <property type="match status" value="1"/>
</dbReference>
<dbReference type="EMBL" id="JBDFQZ010000003">
    <property type="protein sequence ID" value="KAK9742783.1"/>
    <property type="molecule type" value="Genomic_DNA"/>
</dbReference>
<accession>A0AAW1M9U6</accession>
<evidence type="ECO:0000259" key="2">
    <source>
        <dbReference type="SMART" id="SM01227"/>
    </source>
</evidence>
<sequence>MSSNSPNSQNPDPKTLENQNTDPNSTPNQNPEISDQPTNPNETGQNQTSDENREEGEEEEEGECGFCLFMKGGGCKDAFISWENCVEEAEQNKEDIVEKCFEIILSITPYELILRAEKAADEEVKQELEREARKTEDEANSESKGIEETVEIEVEKQN</sequence>
<keyword evidence="4" id="KW-1185">Reference proteome</keyword>
<feature type="region of interest" description="Disordered" evidence="1">
    <location>
        <begin position="129"/>
        <end position="158"/>
    </location>
</feature>
<dbReference type="PANTHER" id="PTHR34357:SF14">
    <property type="entry name" value="F7A19.14 PROTEIN-RELATED"/>
    <property type="match status" value="1"/>
</dbReference>
<dbReference type="AlphaFoldDB" id="A0AAW1M9U6"/>
<feature type="compositionally biased region" description="Acidic residues" evidence="1">
    <location>
        <begin position="52"/>
        <end position="62"/>
    </location>
</feature>
<evidence type="ECO:0000313" key="3">
    <source>
        <dbReference type="EMBL" id="KAK9742783.1"/>
    </source>
</evidence>
<name>A0AAW1M9U6_SAPOF</name>
<evidence type="ECO:0000256" key="1">
    <source>
        <dbReference type="SAM" id="MobiDB-lite"/>
    </source>
</evidence>
<protein>
    <recommendedName>
        <fullName evidence="2">GCK domain-containing protein</fullName>
    </recommendedName>
</protein>
<feature type="domain" description="GCK" evidence="2">
    <location>
        <begin position="62"/>
        <end position="128"/>
    </location>
</feature>
<feature type="region of interest" description="Disordered" evidence="1">
    <location>
        <begin position="1"/>
        <end position="62"/>
    </location>
</feature>
<dbReference type="Proteomes" id="UP001443914">
    <property type="component" value="Unassembled WGS sequence"/>
</dbReference>
<dbReference type="Pfam" id="PF07802">
    <property type="entry name" value="GCK"/>
    <property type="match status" value="1"/>
</dbReference>
<reference evidence="3" key="1">
    <citation type="submission" date="2024-03" db="EMBL/GenBank/DDBJ databases">
        <title>WGS assembly of Saponaria officinalis var. Norfolk2.</title>
        <authorList>
            <person name="Jenkins J."/>
            <person name="Shu S."/>
            <person name="Grimwood J."/>
            <person name="Barry K."/>
            <person name="Goodstein D."/>
            <person name="Schmutz J."/>
            <person name="Leebens-Mack J."/>
            <person name="Osbourn A."/>
        </authorList>
    </citation>
    <scope>NUCLEOTIDE SEQUENCE [LARGE SCALE GENOMIC DNA]</scope>
    <source>
        <strain evidence="3">JIC</strain>
    </source>
</reference>